<dbReference type="GO" id="GO:0005669">
    <property type="term" value="C:transcription factor TFIID complex"/>
    <property type="evidence" value="ECO:0007669"/>
    <property type="project" value="InterPro"/>
</dbReference>
<evidence type="ECO:0000256" key="5">
    <source>
        <dbReference type="ARBA" id="ARBA00023242"/>
    </source>
</evidence>
<keyword evidence="9" id="KW-1185">Reference proteome</keyword>
<dbReference type="GO" id="GO:0051123">
    <property type="term" value="P:RNA polymerase II preinitiation complex assembly"/>
    <property type="evidence" value="ECO:0007669"/>
    <property type="project" value="TreeGrafter"/>
</dbReference>
<name>A0A218ZC76_9HELO</name>
<feature type="compositionally biased region" description="Low complexity" evidence="6">
    <location>
        <begin position="93"/>
        <end position="128"/>
    </location>
</feature>
<dbReference type="Gene3D" id="1.10.20.10">
    <property type="entry name" value="Histone, subunit A"/>
    <property type="match status" value="1"/>
</dbReference>
<keyword evidence="5" id="KW-0539">Nucleus</keyword>
<dbReference type="InParanoid" id="A0A218ZC76"/>
<evidence type="ECO:0000256" key="6">
    <source>
        <dbReference type="SAM" id="MobiDB-lite"/>
    </source>
</evidence>
<feature type="compositionally biased region" description="Polar residues" evidence="6">
    <location>
        <begin position="421"/>
        <end position="436"/>
    </location>
</feature>
<dbReference type="EMBL" id="MZNU01000077">
    <property type="protein sequence ID" value="OWP05200.1"/>
    <property type="molecule type" value="Genomic_DNA"/>
</dbReference>
<evidence type="ECO:0000313" key="8">
    <source>
        <dbReference type="EMBL" id="OWP05200.1"/>
    </source>
</evidence>
<evidence type="ECO:0000259" key="7">
    <source>
        <dbReference type="Pfam" id="PF03847"/>
    </source>
</evidence>
<dbReference type="GO" id="GO:0017025">
    <property type="term" value="F:TBP-class protein binding"/>
    <property type="evidence" value="ECO:0007669"/>
    <property type="project" value="TreeGrafter"/>
</dbReference>
<dbReference type="AlphaFoldDB" id="A0A218ZC76"/>
<feature type="compositionally biased region" description="Polar residues" evidence="6">
    <location>
        <begin position="291"/>
        <end position="306"/>
    </location>
</feature>
<protein>
    <recommendedName>
        <fullName evidence="7">Transcription initiation factor TFIID subunit 12 domain-containing protein</fullName>
    </recommendedName>
</protein>
<feature type="region of interest" description="Disordered" evidence="6">
    <location>
        <begin position="87"/>
        <end position="155"/>
    </location>
</feature>
<feature type="region of interest" description="Disordered" evidence="6">
    <location>
        <begin position="1"/>
        <end position="46"/>
    </location>
</feature>
<sequence length="629" mass="67602">MNNGQQGGPPQGQPSASQQQQQRKLPMFKPEQMRGLPEPITAEERNKWEAGLRSLWSSLESNGPETQAHQDAKRKILEFSRNLATRLQVTKNQKAQQQQHGMQSQPGQQTQQGEQAGGVRPSSQSQPPQQTPGGENAGGNTSLAQQKQAPRISSKLMDHVASFPYVLPPNMTSGTADATKYLSDTKQRYLKALVNMENCSARATSLDALVSKRNAEGKPLTPEEEKDIKEKKDMAYKSHNEAKVFVDQFRNQQSEYRKQHSALQASAQGTGPSTGQSSNGNSGGQGPPTRPQMNPQQVPNPTQTVNAAIEAARAQQMGGGRANISGQQPNGHMSQTQQMPDQNSPSTMPQGQMSNVKTEAGLPAQSNAAITQLQGNPRQPMPNNSPQSAVPRPAGAPQSATIQGQQPPQIPQALSHADAISQANRSYSNTQPSNVMGHSHPTAPRETNAITNKMPIPKHLPERATQPPTPVAMQQARPTYSGGPSNVGSVLSQPVIPKMPGFSLDGDGDRVLSKKKLDELVRQVTGGGQGGIDGGEGLTPDVEESILNVADNFVDQVLAAACKNAKERGSKVLEIRDIQLTLERAYNIRIPGYSSDEIRTVRKIQPSPGWISKMSAVQAAKVTGGKNND</sequence>
<comment type="subcellular location">
    <subcellularLocation>
        <location evidence="1">Nucleus</location>
    </subcellularLocation>
</comment>
<evidence type="ECO:0000313" key="9">
    <source>
        <dbReference type="Proteomes" id="UP000242519"/>
    </source>
</evidence>
<dbReference type="Pfam" id="PF03847">
    <property type="entry name" value="TFIID_20kDa"/>
    <property type="match status" value="1"/>
</dbReference>
<gene>
    <name evidence="8" type="ORF">B2J93_3331</name>
</gene>
<feature type="compositionally biased region" description="Gly residues" evidence="6">
    <location>
        <begin position="1"/>
        <end position="10"/>
    </location>
</feature>
<evidence type="ECO:0000256" key="4">
    <source>
        <dbReference type="ARBA" id="ARBA00023163"/>
    </source>
</evidence>
<dbReference type="SUPFAM" id="SSF47113">
    <property type="entry name" value="Histone-fold"/>
    <property type="match status" value="1"/>
</dbReference>
<feature type="compositionally biased region" description="Low complexity" evidence="6">
    <location>
        <begin position="268"/>
        <end position="280"/>
    </location>
</feature>
<dbReference type="STRING" id="503106.A0A218ZC76"/>
<dbReference type="PANTHER" id="PTHR12264">
    <property type="entry name" value="TRANSCRIPTION INITIATION FACTOR TFIID SUBUNIT 12"/>
    <property type="match status" value="1"/>
</dbReference>
<feature type="domain" description="Transcription initiation factor TFIID subunit 12" evidence="7">
    <location>
        <begin position="513"/>
        <end position="588"/>
    </location>
</feature>
<keyword evidence="4" id="KW-0804">Transcription</keyword>
<dbReference type="GO" id="GO:0003677">
    <property type="term" value="F:DNA binding"/>
    <property type="evidence" value="ECO:0007669"/>
    <property type="project" value="TreeGrafter"/>
</dbReference>
<evidence type="ECO:0000256" key="2">
    <source>
        <dbReference type="ARBA" id="ARBA00007530"/>
    </source>
</evidence>
<comment type="caution">
    <text evidence="8">The sequence shown here is derived from an EMBL/GenBank/DDBJ whole genome shotgun (WGS) entry which is preliminary data.</text>
</comment>
<feature type="compositionally biased region" description="Low complexity" evidence="6">
    <location>
        <begin position="13"/>
        <end position="22"/>
    </location>
</feature>
<feature type="compositionally biased region" description="Polar residues" evidence="6">
    <location>
        <begin position="364"/>
        <end position="388"/>
    </location>
</feature>
<reference evidence="8 9" key="1">
    <citation type="submission" date="2017-04" db="EMBL/GenBank/DDBJ databases">
        <title>Draft genome sequence of Marssonina coronaria NL1: causal agent of apple blotch.</title>
        <authorList>
            <person name="Cheng Q."/>
        </authorList>
    </citation>
    <scope>NUCLEOTIDE SEQUENCE [LARGE SCALE GENOMIC DNA]</scope>
    <source>
        <strain evidence="8 9">NL1</strain>
    </source>
</reference>
<dbReference type="GO" id="GO:0000124">
    <property type="term" value="C:SAGA complex"/>
    <property type="evidence" value="ECO:0007669"/>
    <property type="project" value="InterPro"/>
</dbReference>
<dbReference type="CDD" id="cd07981">
    <property type="entry name" value="HFD_TAF12"/>
    <property type="match status" value="1"/>
</dbReference>
<dbReference type="FunFam" id="1.10.20.10:FF:000037">
    <property type="entry name" value="Transcription initiation factor TFIID subunit 12"/>
    <property type="match status" value="1"/>
</dbReference>
<dbReference type="InterPro" id="IPR009072">
    <property type="entry name" value="Histone-fold"/>
</dbReference>
<evidence type="ECO:0000256" key="1">
    <source>
        <dbReference type="ARBA" id="ARBA00004123"/>
    </source>
</evidence>
<keyword evidence="3" id="KW-0805">Transcription regulation</keyword>
<proteinExistence type="inferred from homology"/>
<feature type="compositionally biased region" description="Polar residues" evidence="6">
    <location>
        <begin position="138"/>
        <end position="148"/>
    </location>
</feature>
<evidence type="ECO:0000256" key="3">
    <source>
        <dbReference type="ARBA" id="ARBA00023015"/>
    </source>
</evidence>
<dbReference type="GO" id="GO:0046982">
    <property type="term" value="F:protein heterodimerization activity"/>
    <property type="evidence" value="ECO:0007669"/>
    <property type="project" value="InterPro"/>
</dbReference>
<feature type="region of interest" description="Disordered" evidence="6">
    <location>
        <begin position="207"/>
        <end position="487"/>
    </location>
</feature>
<organism evidence="8 9">
    <name type="scientific">Diplocarpon coronariae</name>
    <dbReference type="NCBI Taxonomy" id="2795749"/>
    <lineage>
        <taxon>Eukaryota</taxon>
        <taxon>Fungi</taxon>
        <taxon>Dikarya</taxon>
        <taxon>Ascomycota</taxon>
        <taxon>Pezizomycotina</taxon>
        <taxon>Leotiomycetes</taxon>
        <taxon>Helotiales</taxon>
        <taxon>Drepanopezizaceae</taxon>
        <taxon>Diplocarpon</taxon>
    </lineage>
</organism>
<accession>A0A218ZC76</accession>
<dbReference type="InterPro" id="IPR037794">
    <property type="entry name" value="TAF12"/>
</dbReference>
<feature type="compositionally biased region" description="Basic and acidic residues" evidence="6">
    <location>
        <begin position="213"/>
        <end position="244"/>
    </location>
</feature>
<dbReference type="OrthoDB" id="2193432at2759"/>
<dbReference type="PANTHER" id="PTHR12264:SF21">
    <property type="entry name" value="TRANSCRIPTION INITIATION FACTOR TFIID SUBUNIT 12"/>
    <property type="match status" value="1"/>
</dbReference>
<dbReference type="InterPro" id="IPR003228">
    <property type="entry name" value="TFIID_TAF12_dom"/>
</dbReference>
<comment type="similarity">
    <text evidence="2">Belongs to the TAF12 family.</text>
</comment>
<feature type="compositionally biased region" description="Polar residues" evidence="6">
    <location>
        <begin position="476"/>
        <end position="487"/>
    </location>
</feature>
<dbReference type="Proteomes" id="UP000242519">
    <property type="component" value="Unassembled WGS sequence"/>
</dbReference>
<feature type="compositionally biased region" description="Polar residues" evidence="6">
    <location>
        <begin position="324"/>
        <end position="357"/>
    </location>
</feature>